<sequence length="536" mass="58218">MTATAQHDRYTPEQVLALYRRHNGTLNDLVASRAETDPDRTMLIDRERTWTWAEGISCAARLASCLRRHGVGPGQRVALVAPNSGWHVLTLLASARLGAILVPLNPDLRGGELAYQLQKADPVVVLTAVELAGTVSAAMPEDSTATVRPLGEELLDAEPLTEDLGRPEAGAIIIFTSGTTGYPKGAVHSQRTLLLAGESFVSRVRLQPDDRCLTILPLFHINSMFYSVTGALTAGATLIIEPKFSASQFWSTVREHRVTQTNMIEAVGAILLKRADSTFTPDHTLRKIYGIRQTLSGAFRERFGVPHLVGGYGMTEIPGVLATPYDQPTPQGSMGALSPHPGNGAPLAECRIVNDGQNVPDGETGELWVRTPTTMLEYFRDPEQTAASFEGEWFRTGDLVRRDSDGWYYFVARKKDIIRCRGENISGAELDRVIASHPDVVVAAAIGVPSDLGDEDILVALTVREGAELTAAEITEYARRSLAEIKVPRYVYFAEQLPLTPTGKVAKHELKQDTSLVQAATDTRAAAAAAASPRNY</sequence>
<evidence type="ECO:0000259" key="2">
    <source>
        <dbReference type="Pfam" id="PF13193"/>
    </source>
</evidence>
<keyword evidence="4" id="KW-1185">Reference proteome</keyword>
<dbReference type="InterPro" id="IPR025110">
    <property type="entry name" value="AMP-bd_C"/>
</dbReference>
<feature type="domain" description="AMP-dependent synthetase/ligase" evidence="1">
    <location>
        <begin position="32"/>
        <end position="379"/>
    </location>
</feature>
<evidence type="ECO:0000313" key="3">
    <source>
        <dbReference type="EMBL" id="UNK45680.1"/>
    </source>
</evidence>
<dbReference type="RefSeq" id="WP_241913871.1">
    <property type="nucleotide sequence ID" value="NZ_CP093326.1"/>
</dbReference>
<reference evidence="3 4" key="1">
    <citation type="submission" date="2022-03" db="EMBL/GenBank/DDBJ databases">
        <title>Isotopic signatures of nitrous oxide derived from detoxification processes.</title>
        <authorList>
            <person name="Behrendt U."/>
            <person name="Buchen C."/>
            <person name="Well R."/>
            <person name="Ulrich A."/>
            <person name="Rohe L."/>
            <person name="Kolb S."/>
            <person name="Schloter M."/>
            <person name="Horn M.A."/>
            <person name="Augustin J."/>
        </authorList>
    </citation>
    <scope>NUCLEOTIDE SEQUENCE [LARGE SCALE GENOMIC DNA]</scope>
    <source>
        <strain evidence="3 4">S4-C24</strain>
    </source>
</reference>
<gene>
    <name evidence="3" type="ORF">MNQ99_17470</name>
</gene>
<dbReference type="PANTHER" id="PTHR43767:SF1">
    <property type="entry name" value="NONRIBOSOMAL PEPTIDE SYNTHASE PES1 (EUROFUNG)-RELATED"/>
    <property type="match status" value="1"/>
</dbReference>
<evidence type="ECO:0000259" key="1">
    <source>
        <dbReference type="Pfam" id="PF00501"/>
    </source>
</evidence>
<dbReference type="Pfam" id="PF13193">
    <property type="entry name" value="AMP-binding_C"/>
    <property type="match status" value="1"/>
</dbReference>
<dbReference type="InterPro" id="IPR042099">
    <property type="entry name" value="ANL_N_sf"/>
</dbReference>
<dbReference type="InterPro" id="IPR050237">
    <property type="entry name" value="ATP-dep_AMP-bd_enzyme"/>
</dbReference>
<name>A0ABY3W8Y0_9MICC</name>
<dbReference type="Proteomes" id="UP000829069">
    <property type="component" value="Chromosome"/>
</dbReference>
<dbReference type="Gene3D" id="3.40.50.12780">
    <property type="entry name" value="N-terminal domain of ligase-like"/>
    <property type="match status" value="1"/>
</dbReference>
<dbReference type="InterPro" id="IPR020845">
    <property type="entry name" value="AMP-binding_CS"/>
</dbReference>
<dbReference type="PROSITE" id="PS00455">
    <property type="entry name" value="AMP_BINDING"/>
    <property type="match status" value="1"/>
</dbReference>
<dbReference type="PANTHER" id="PTHR43767">
    <property type="entry name" value="LONG-CHAIN-FATTY-ACID--COA LIGASE"/>
    <property type="match status" value="1"/>
</dbReference>
<dbReference type="Gene3D" id="3.30.300.30">
    <property type="match status" value="1"/>
</dbReference>
<dbReference type="InterPro" id="IPR000873">
    <property type="entry name" value="AMP-dep_synth/lig_dom"/>
</dbReference>
<dbReference type="Pfam" id="PF00501">
    <property type="entry name" value="AMP-binding"/>
    <property type="match status" value="1"/>
</dbReference>
<organism evidence="3 4">
    <name type="scientific">Arthrobacter sulfonylureivorans</name>
    <dbReference type="NCBI Taxonomy" id="2486855"/>
    <lineage>
        <taxon>Bacteria</taxon>
        <taxon>Bacillati</taxon>
        <taxon>Actinomycetota</taxon>
        <taxon>Actinomycetes</taxon>
        <taxon>Micrococcales</taxon>
        <taxon>Micrococcaceae</taxon>
        <taxon>Arthrobacter</taxon>
    </lineage>
</organism>
<dbReference type="SUPFAM" id="SSF56801">
    <property type="entry name" value="Acetyl-CoA synthetase-like"/>
    <property type="match status" value="1"/>
</dbReference>
<feature type="domain" description="AMP-binding enzyme C-terminal" evidence="2">
    <location>
        <begin position="429"/>
        <end position="504"/>
    </location>
</feature>
<evidence type="ECO:0000313" key="4">
    <source>
        <dbReference type="Proteomes" id="UP000829069"/>
    </source>
</evidence>
<proteinExistence type="predicted"/>
<accession>A0ABY3W8Y0</accession>
<dbReference type="InterPro" id="IPR045851">
    <property type="entry name" value="AMP-bd_C_sf"/>
</dbReference>
<protein>
    <submittedName>
        <fullName evidence="3">AMP-binding protein</fullName>
    </submittedName>
</protein>
<dbReference type="EMBL" id="CP093326">
    <property type="protein sequence ID" value="UNK45680.1"/>
    <property type="molecule type" value="Genomic_DNA"/>
</dbReference>